<evidence type="ECO:0000256" key="1">
    <source>
        <dbReference type="SAM" id="Phobius"/>
    </source>
</evidence>
<evidence type="ECO:0000313" key="3">
    <source>
        <dbReference type="Proteomes" id="UP000732193"/>
    </source>
</evidence>
<keyword evidence="3" id="KW-1185">Reference proteome</keyword>
<dbReference type="RefSeq" id="WP_203242004.1">
    <property type="nucleotide sequence ID" value="NZ_JAFBRH010000002.1"/>
</dbReference>
<protein>
    <submittedName>
        <fullName evidence="2">Uncharacterized protein</fullName>
    </submittedName>
</protein>
<proteinExistence type="predicted"/>
<keyword evidence="1" id="KW-0812">Transmembrane</keyword>
<dbReference type="AlphaFoldDB" id="A0AAE2VY56"/>
<name>A0AAE2VY56_9RHOB</name>
<accession>A0AAE2VY56</accession>
<gene>
    <name evidence="2" type="ORF">JQV55_08840</name>
</gene>
<feature type="transmembrane region" description="Helical" evidence="1">
    <location>
        <begin position="20"/>
        <end position="41"/>
    </location>
</feature>
<evidence type="ECO:0000313" key="2">
    <source>
        <dbReference type="EMBL" id="MBM1713663.1"/>
    </source>
</evidence>
<dbReference type="Proteomes" id="UP000732193">
    <property type="component" value="Unassembled WGS sequence"/>
</dbReference>
<keyword evidence="1" id="KW-0472">Membrane</keyword>
<comment type="caution">
    <text evidence="2">The sequence shown here is derived from an EMBL/GenBank/DDBJ whole genome shotgun (WGS) entry which is preliminary data.</text>
</comment>
<sequence>MFDQNEDDLFSPEVAASDESPLLALMETVVLVPMISAYTAYAYRAFLRKIDPEDGYS</sequence>
<keyword evidence="1" id="KW-1133">Transmembrane helix</keyword>
<organism evidence="2 3">
    <name type="scientific">Sulfitobacter geojensis</name>
    <dbReference type="NCBI Taxonomy" id="1342299"/>
    <lineage>
        <taxon>Bacteria</taxon>
        <taxon>Pseudomonadati</taxon>
        <taxon>Pseudomonadota</taxon>
        <taxon>Alphaproteobacteria</taxon>
        <taxon>Rhodobacterales</taxon>
        <taxon>Roseobacteraceae</taxon>
        <taxon>Sulfitobacter</taxon>
    </lineage>
</organism>
<reference evidence="2 3" key="1">
    <citation type="submission" date="2021-01" db="EMBL/GenBank/DDBJ databases">
        <title>Diatom-associated Roseobacters Show Island Model of Population Structure.</title>
        <authorList>
            <person name="Qu L."/>
            <person name="Feng X."/>
            <person name="Chen Y."/>
            <person name="Li L."/>
            <person name="Wang X."/>
            <person name="Hu Z."/>
            <person name="Wang H."/>
            <person name="Luo H."/>
        </authorList>
    </citation>
    <scope>NUCLEOTIDE SEQUENCE [LARGE SCALE GENOMIC DNA]</scope>
    <source>
        <strain evidence="2 3">TR60-84</strain>
    </source>
</reference>
<dbReference type="EMBL" id="JAFBRM010000002">
    <property type="protein sequence ID" value="MBM1713663.1"/>
    <property type="molecule type" value="Genomic_DNA"/>
</dbReference>